<dbReference type="EMBL" id="MU801943">
    <property type="protein sequence ID" value="KAJ3986317.1"/>
    <property type="molecule type" value="Genomic_DNA"/>
</dbReference>
<feature type="compositionally biased region" description="Polar residues" evidence="1">
    <location>
        <begin position="334"/>
        <end position="351"/>
    </location>
</feature>
<sequence>MNSSAIQSHLYNSLLTGQTSDICIRITGAFDATYHLHRVVLIQAGFWRDLFTGGFVESSAKRQTTGFKSGTRIDSHNSLSSYGAEILDVVLDDRNISRAAFELSISRLYGGGPPLYIHSSLLSTSTHPLTFGFPYQPALSLSSSLLYPPGHQPATPEFLISLLATSIYLSIPSLASEALTGILKTIGPRTVVYYLRFALGRSRLKESAGCSAVGLEGLADVDIDETVFPQSTNIPAENRNSSVGDDTIFFSASHTATNKDSHLSEYTGSPSSQLPFYYGPISDKIGEACACWLARWGADMFVDEEKVVLEWLNDPSASLESWTSKEERALENPPLSSNTDSNGSSLPTTSTWSPKWSQSTLKSIPRVFTATAAEQEGLSLSWIQALISSDDFFVPAPSLYDSEERYALAKRVVELRRAVRSKCREEDAQWDVFFRTSIYYMNMSSEAVIKISKDISHSTGRAYVDLRTLQEAAWEAGLTKSMITGGNSNDTSLLNATDKVGLTKTVSDTLSTLSSDSSFDNANPYFIIPSNESLRIGDTITSSGVGNAALDNDQTGERSKPEKIAPIAKTSNEQTFFGLRGNISPYLRSSYLQLTPSQLLSAHPPLRFSVEFFNLEMLKEKDRLHSRTVWFAGSLWNVYVQIVQRYRSPGSGLLPNYQLGVYLHRQSPTEKIPPPDSPATLTNLQVPRSQQSLPSSSPPSPSQRSYAFSPLTAYASAPQGASSSVTTSHSPSPSSRLRGNSASSPATPSSHPSTAPGSPSPSGRPLVSVYFSINCASPTGGTQIRFRSAPDVFKVGQSWGWKSSGLLGEMQGSGSTNVSNTDGDFEAALVELNRNSPPVGTEVSFRATVVLGIV</sequence>
<dbReference type="PANTHER" id="PTHR47369">
    <property type="entry name" value="BTB/POZ DOMAIN-CONTAINING PROTEIN"/>
    <property type="match status" value="1"/>
</dbReference>
<comment type="caution">
    <text evidence="2">The sequence shown here is derived from an EMBL/GenBank/DDBJ whole genome shotgun (WGS) entry which is preliminary data.</text>
</comment>
<dbReference type="InterPro" id="IPR011333">
    <property type="entry name" value="SKP1/BTB/POZ_sf"/>
</dbReference>
<evidence type="ECO:0000256" key="1">
    <source>
        <dbReference type="SAM" id="MobiDB-lite"/>
    </source>
</evidence>
<proteinExistence type="predicted"/>
<protein>
    <recommendedName>
        <fullName evidence="4">BTB domain-containing protein</fullName>
    </recommendedName>
</protein>
<dbReference type="AlphaFoldDB" id="A0AA38UTK0"/>
<feature type="region of interest" description="Disordered" evidence="1">
    <location>
        <begin position="323"/>
        <end position="351"/>
    </location>
</feature>
<organism evidence="2 3">
    <name type="scientific">Lentinula detonsa</name>
    <dbReference type="NCBI Taxonomy" id="2804962"/>
    <lineage>
        <taxon>Eukaryota</taxon>
        <taxon>Fungi</taxon>
        <taxon>Dikarya</taxon>
        <taxon>Basidiomycota</taxon>
        <taxon>Agaricomycotina</taxon>
        <taxon>Agaricomycetes</taxon>
        <taxon>Agaricomycetidae</taxon>
        <taxon>Agaricales</taxon>
        <taxon>Marasmiineae</taxon>
        <taxon>Omphalotaceae</taxon>
        <taxon>Lentinula</taxon>
    </lineage>
</organism>
<evidence type="ECO:0008006" key="4">
    <source>
        <dbReference type="Google" id="ProtNLM"/>
    </source>
</evidence>
<gene>
    <name evidence="2" type="ORF">F5890DRAFT_1407552</name>
</gene>
<name>A0AA38UTK0_9AGAR</name>
<dbReference type="Gene3D" id="3.30.710.10">
    <property type="entry name" value="Potassium Channel Kv1.1, Chain A"/>
    <property type="match status" value="1"/>
</dbReference>
<feature type="compositionally biased region" description="Low complexity" evidence="1">
    <location>
        <begin position="722"/>
        <end position="763"/>
    </location>
</feature>
<dbReference type="PANTHER" id="PTHR47369:SF1">
    <property type="entry name" value="BTB_POZ DOMAIN-CONTAINING PROTEIN"/>
    <property type="match status" value="1"/>
</dbReference>
<feature type="region of interest" description="Disordered" evidence="1">
    <location>
        <begin position="718"/>
        <end position="763"/>
    </location>
</feature>
<evidence type="ECO:0000313" key="2">
    <source>
        <dbReference type="EMBL" id="KAJ3986317.1"/>
    </source>
</evidence>
<dbReference type="Proteomes" id="UP001163850">
    <property type="component" value="Unassembled WGS sequence"/>
</dbReference>
<feature type="region of interest" description="Disordered" evidence="1">
    <location>
        <begin position="667"/>
        <end position="705"/>
    </location>
</feature>
<reference evidence="2" key="1">
    <citation type="submission" date="2022-08" db="EMBL/GenBank/DDBJ databases">
        <authorList>
            <consortium name="DOE Joint Genome Institute"/>
            <person name="Min B."/>
            <person name="Riley R."/>
            <person name="Sierra-Patev S."/>
            <person name="Naranjo-Ortiz M."/>
            <person name="Looney B."/>
            <person name="Konkel Z."/>
            <person name="Slot J.C."/>
            <person name="Sakamoto Y."/>
            <person name="Steenwyk J.L."/>
            <person name="Rokas A."/>
            <person name="Carro J."/>
            <person name="Camarero S."/>
            <person name="Ferreira P."/>
            <person name="Molpeceres G."/>
            <person name="Ruiz-Duenas F.J."/>
            <person name="Serrano A."/>
            <person name="Henrissat B."/>
            <person name="Drula E."/>
            <person name="Hughes K.W."/>
            <person name="Mata J.L."/>
            <person name="Ishikawa N.K."/>
            <person name="Vargas-Isla R."/>
            <person name="Ushijima S."/>
            <person name="Smith C.A."/>
            <person name="Ahrendt S."/>
            <person name="Andreopoulos W."/>
            <person name="He G."/>
            <person name="Labutti K."/>
            <person name="Lipzen A."/>
            <person name="Ng V."/>
            <person name="Sandor L."/>
            <person name="Barry K."/>
            <person name="Martinez A.T."/>
            <person name="Xiao Y."/>
            <person name="Gibbons J.G."/>
            <person name="Terashima K."/>
            <person name="Hibbett D.S."/>
            <person name="Grigoriev I.V."/>
        </authorList>
    </citation>
    <scope>NUCLEOTIDE SEQUENCE</scope>
    <source>
        <strain evidence="2">TFB7829</strain>
    </source>
</reference>
<evidence type="ECO:0000313" key="3">
    <source>
        <dbReference type="Proteomes" id="UP001163850"/>
    </source>
</evidence>
<accession>A0AA38UTK0</accession>